<dbReference type="Proteomes" id="UP000515976">
    <property type="component" value="Chromosome"/>
</dbReference>
<evidence type="ECO:0000313" key="3">
    <source>
        <dbReference type="EMBL" id="QNN48381.1"/>
    </source>
</evidence>
<keyword evidence="2" id="KW-0812">Transmembrane</keyword>
<gene>
    <name evidence="3" type="ORF">H9L10_08450</name>
</gene>
<feature type="transmembrane region" description="Helical" evidence="2">
    <location>
        <begin position="98"/>
        <end position="119"/>
    </location>
</feature>
<sequence length="199" mass="20991">MSAGGGSRRPPGAGSLAAHRRVAELWRAVGLGFTMVWAVLLALVVVYWVRVTFLPSPEDDLPGSLRLLLAPAALAAAVFVLWTLVCGWRLLRRRASGWDAAVVLGSFAIAGAVFAWAPGQLVDGLESAPRTVAVGLVVLGGASVTSGMLAQRAFRRSAVALEPGEEEGYVELVAEDDPTEEYAYPGSDESPAPPPVRDW</sequence>
<evidence type="ECO:0000256" key="1">
    <source>
        <dbReference type="SAM" id="MobiDB-lite"/>
    </source>
</evidence>
<organism evidence="3 4">
    <name type="scientific">Phycicoccus endophyticus</name>
    <dbReference type="NCBI Taxonomy" id="1690220"/>
    <lineage>
        <taxon>Bacteria</taxon>
        <taxon>Bacillati</taxon>
        <taxon>Actinomycetota</taxon>
        <taxon>Actinomycetes</taxon>
        <taxon>Micrococcales</taxon>
        <taxon>Intrasporangiaceae</taxon>
        <taxon>Phycicoccus</taxon>
    </lineage>
</organism>
<feature type="transmembrane region" description="Helical" evidence="2">
    <location>
        <begin position="131"/>
        <end position="150"/>
    </location>
</feature>
<feature type="region of interest" description="Disordered" evidence="1">
    <location>
        <begin position="180"/>
        <end position="199"/>
    </location>
</feature>
<dbReference type="AlphaFoldDB" id="A0A7G9QYF6"/>
<evidence type="ECO:0000313" key="4">
    <source>
        <dbReference type="Proteomes" id="UP000515976"/>
    </source>
</evidence>
<proteinExistence type="predicted"/>
<accession>A0A7G9QYF6</accession>
<dbReference type="KEGG" id="pei:H9L10_08450"/>
<dbReference type="EMBL" id="CP060712">
    <property type="protein sequence ID" value="QNN48381.1"/>
    <property type="molecule type" value="Genomic_DNA"/>
</dbReference>
<feature type="transmembrane region" description="Helical" evidence="2">
    <location>
        <begin position="25"/>
        <end position="49"/>
    </location>
</feature>
<keyword evidence="2" id="KW-1133">Transmembrane helix</keyword>
<protein>
    <submittedName>
        <fullName evidence="3">Uncharacterized protein</fullName>
    </submittedName>
</protein>
<dbReference type="RefSeq" id="WP_166100711.1">
    <property type="nucleotide sequence ID" value="NZ_BMMY01000007.1"/>
</dbReference>
<evidence type="ECO:0000256" key="2">
    <source>
        <dbReference type="SAM" id="Phobius"/>
    </source>
</evidence>
<reference evidence="3 4" key="1">
    <citation type="submission" date="2020-08" db="EMBL/GenBank/DDBJ databases">
        <title>Genome sequence of Phycicoccus endophyticus JCM 31784T.</title>
        <authorList>
            <person name="Hyun D.-W."/>
            <person name="Bae J.-W."/>
        </authorList>
    </citation>
    <scope>NUCLEOTIDE SEQUENCE [LARGE SCALE GENOMIC DNA]</scope>
    <source>
        <strain evidence="3 4">JCM 31784</strain>
    </source>
</reference>
<name>A0A7G9QYF6_9MICO</name>
<feature type="transmembrane region" description="Helical" evidence="2">
    <location>
        <begin position="69"/>
        <end position="91"/>
    </location>
</feature>
<keyword evidence="4" id="KW-1185">Reference proteome</keyword>
<keyword evidence="2" id="KW-0472">Membrane</keyword>